<keyword evidence="3 6" id="KW-0815">Transposition</keyword>
<evidence type="ECO:0000256" key="2">
    <source>
        <dbReference type="ARBA" id="ARBA00010961"/>
    </source>
</evidence>
<evidence type="ECO:0000256" key="4">
    <source>
        <dbReference type="ARBA" id="ARBA00023125"/>
    </source>
</evidence>
<dbReference type="PANTHER" id="PTHR33217:SF9">
    <property type="entry name" value="MUTATOR FAMILY TRANSPOSASE"/>
    <property type="match status" value="1"/>
</dbReference>
<evidence type="ECO:0000313" key="8">
    <source>
        <dbReference type="EMBL" id="MBU8867600.1"/>
    </source>
</evidence>
<accession>A0ABS6I7A3</accession>
<dbReference type="NCBIfam" id="NF033544">
    <property type="entry name" value="transpos_IS1249"/>
    <property type="match status" value="1"/>
</dbReference>
<proteinExistence type="inferred from homology"/>
<keyword evidence="9" id="KW-1185">Reference proteome</keyword>
<dbReference type="EMBL" id="JAHOPC010000009">
    <property type="protein sequence ID" value="MBU8867600.1"/>
    <property type="molecule type" value="Genomic_DNA"/>
</dbReference>
<keyword evidence="5 6" id="KW-0233">DNA recombination</keyword>
<dbReference type="Proteomes" id="UP000824166">
    <property type="component" value="Unassembled WGS sequence"/>
</dbReference>
<gene>
    <name evidence="8" type="ORF">KSW38_15020</name>
</gene>
<evidence type="ECO:0000313" key="9">
    <source>
        <dbReference type="Proteomes" id="UP000824166"/>
    </source>
</evidence>
<dbReference type="Pfam" id="PF00872">
    <property type="entry name" value="Transposase_mut"/>
    <property type="match status" value="1"/>
</dbReference>
<sequence length="376" mass="42063">MVCGQTLVRNGKTAAGKQRYRCLNCGASRSGQRPDVSRRAELEAFLGWLLGTSGQSSLTMFGTARSFRRRTAWCWNIAPRIPVTGEVHDQIQVDGIFVGSWCCLIAVAGDYVLGRQWCDTEKKAAWAALLQRFPAPRVVITDGGSGIAAALSECWSETAVQRCLVHVQRNVRTYLTSRPRTDAGKALLRLGRALTRIKAPAEAAAWLAGLNDWHQEHGHLVKARTYRTATAMAPGWVRANQTWWYTHDRLRKAYRLLERLGQAGTLFTYLQAEYTGLDIASTTNRIEGGTNAQLRLILRAHRGMSEDHQKRAIEWYLYLHSDQPRPPAKLIENRHYKPGRTNASTTTEPEPGPEIYSTGLSPDEGLWHRAGWAGRS</sequence>
<dbReference type="RefSeq" id="WP_216925726.1">
    <property type="nucleotide sequence ID" value="NZ_JAHOPC010000009.1"/>
</dbReference>
<protein>
    <recommendedName>
        <fullName evidence="6">Mutator family transposase</fullName>
    </recommendedName>
</protein>
<comment type="similarity">
    <text evidence="2 6">Belongs to the transposase mutator family.</text>
</comment>
<evidence type="ECO:0000256" key="7">
    <source>
        <dbReference type="SAM" id="MobiDB-lite"/>
    </source>
</evidence>
<keyword evidence="4 6" id="KW-0238">DNA-binding</keyword>
<dbReference type="PANTHER" id="PTHR33217">
    <property type="entry name" value="TRANSPOSASE FOR INSERTION SEQUENCE ELEMENT IS1081"/>
    <property type="match status" value="1"/>
</dbReference>
<evidence type="ECO:0000256" key="3">
    <source>
        <dbReference type="ARBA" id="ARBA00022578"/>
    </source>
</evidence>
<evidence type="ECO:0000256" key="5">
    <source>
        <dbReference type="ARBA" id="ARBA00023172"/>
    </source>
</evidence>
<comment type="function">
    <text evidence="1 6">Required for the transposition of the insertion element.</text>
</comment>
<organism evidence="8 9">
    <name type="scientific">Paenarthrobacter aromaticivorans</name>
    <dbReference type="NCBI Taxonomy" id="2849150"/>
    <lineage>
        <taxon>Bacteria</taxon>
        <taxon>Bacillati</taxon>
        <taxon>Actinomycetota</taxon>
        <taxon>Actinomycetes</taxon>
        <taxon>Micrococcales</taxon>
        <taxon>Micrococcaceae</taxon>
        <taxon>Paenarthrobacter</taxon>
    </lineage>
</organism>
<evidence type="ECO:0000256" key="1">
    <source>
        <dbReference type="ARBA" id="ARBA00002190"/>
    </source>
</evidence>
<dbReference type="InterPro" id="IPR048004">
    <property type="entry name" value="IS1249_transpos"/>
</dbReference>
<feature type="region of interest" description="Disordered" evidence="7">
    <location>
        <begin position="328"/>
        <end position="362"/>
    </location>
</feature>
<name>A0ABS6I7A3_9MICC</name>
<keyword evidence="6" id="KW-0814">Transposable element</keyword>
<reference evidence="8 9" key="1">
    <citation type="submission" date="2021-06" db="EMBL/GenBank/DDBJ databases">
        <authorList>
            <person name="Jeong J.W."/>
        </authorList>
    </citation>
    <scope>NUCLEOTIDE SEQUENCE [LARGE SCALE GENOMIC DNA]</scope>
    <source>
        <strain evidence="8 9">MMS21-TAE1-1</strain>
    </source>
</reference>
<comment type="caution">
    <text evidence="8">The sequence shown here is derived from an EMBL/GenBank/DDBJ whole genome shotgun (WGS) entry which is preliminary data.</text>
</comment>
<evidence type="ECO:0000256" key="6">
    <source>
        <dbReference type="RuleBase" id="RU365089"/>
    </source>
</evidence>
<dbReference type="InterPro" id="IPR001207">
    <property type="entry name" value="Transposase_mutator"/>
</dbReference>